<dbReference type="PROSITE" id="PS51379">
    <property type="entry name" value="4FE4S_FER_2"/>
    <property type="match status" value="2"/>
</dbReference>
<dbReference type="Gene3D" id="3.40.50.11540">
    <property type="entry name" value="NADH-ubiquinone oxidoreductase 51kDa subunit"/>
    <property type="match status" value="1"/>
</dbReference>
<keyword evidence="7 8" id="KW-0411">Iron-sulfur</keyword>
<feature type="domain" description="4Fe-4S ferredoxin-type" evidence="9">
    <location>
        <begin position="367"/>
        <end position="390"/>
    </location>
</feature>
<dbReference type="Pfam" id="PF10531">
    <property type="entry name" value="SLBB"/>
    <property type="match status" value="1"/>
</dbReference>
<dbReference type="GO" id="GO:0022900">
    <property type="term" value="P:electron transport chain"/>
    <property type="evidence" value="ECO:0007669"/>
    <property type="project" value="UniProtKB-UniRule"/>
</dbReference>
<dbReference type="Pfam" id="PF01512">
    <property type="entry name" value="Complex1_51K"/>
    <property type="match status" value="1"/>
</dbReference>
<dbReference type="PROSITE" id="PS00198">
    <property type="entry name" value="4FE4S_FER_1"/>
    <property type="match status" value="1"/>
</dbReference>
<keyword evidence="11" id="KW-1185">Reference proteome</keyword>
<organism evidence="10 11">
    <name type="scientific">Geofilum rubicundum JCM 15548</name>
    <dbReference type="NCBI Taxonomy" id="1236989"/>
    <lineage>
        <taxon>Bacteria</taxon>
        <taxon>Pseudomonadati</taxon>
        <taxon>Bacteroidota</taxon>
        <taxon>Bacteroidia</taxon>
        <taxon>Marinilabiliales</taxon>
        <taxon>Marinilabiliaceae</taxon>
        <taxon>Geofilum</taxon>
    </lineage>
</organism>
<evidence type="ECO:0000259" key="9">
    <source>
        <dbReference type="PROSITE" id="PS51379"/>
    </source>
</evidence>
<dbReference type="NCBIfam" id="TIGR01945">
    <property type="entry name" value="rnfC"/>
    <property type="match status" value="1"/>
</dbReference>
<dbReference type="InterPro" id="IPR011538">
    <property type="entry name" value="Nuo51_FMN-bd"/>
</dbReference>
<keyword evidence="2 8" id="KW-0004">4Fe-4S</keyword>
<dbReference type="PANTHER" id="PTHR43034">
    <property type="entry name" value="ION-TRANSLOCATING OXIDOREDUCTASE COMPLEX SUBUNIT C"/>
    <property type="match status" value="1"/>
</dbReference>
<feature type="binding site" evidence="8">
    <location>
        <position position="380"/>
    </location>
    <ligand>
        <name>[4Fe-4S] cluster</name>
        <dbReference type="ChEBI" id="CHEBI:49883"/>
        <label>1</label>
    </ligand>
</feature>
<comment type="subcellular location">
    <subcellularLocation>
        <location evidence="8">Cell membrane</location>
        <topology evidence="8">Peripheral membrane protein</topology>
    </subcellularLocation>
</comment>
<dbReference type="GO" id="GO:0051539">
    <property type="term" value="F:4 iron, 4 sulfur cluster binding"/>
    <property type="evidence" value="ECO:0007669"/>
    <property type="project" value="UniProtKB-KW"/>
</dbReference>
<evidence type="ECO:0000256" key="4">
    <source>
        <dbReference type="ARBA" id="ARBA00022737"/>
    </source>
</evidence>
<dbReference type="Gene3D" id="3.10.20.600">
    <property type="match status" value="1"/>
</dbReference>
<dbReference type="STRING" id="1236989.JCM15548_12508"/>
<dbReference type="EMBL" id="BAZW01000020">
    <property type="protein sequence ID" value="GAO30249.1"/>
    <property type="molecule type" value="Genomic_DNA"/>
</dbReference>
<dbReference type="HAMAP" id="MF_00461">
    <property type="entry name" value="RsxC_RnfC"/>
    <property type="match status" value="1"/>
</dbReference>
<dbReference type="InterPro" id="IPR037225">
    <property type="entry name" value="Nuo51_FMN-bd_sf"/>
</dbReference>
<dbReference type="SUPFAM" id="SSF142019">
    <property type="entry name" value="Nqo1 FMN-binding domain-like"/>
    <property type="match status" value="1"/>
</dbReference>
<name>A0A0E9LYB7_9BACT</name>
<comment type="cofactor">
    <cofactor evidence="8">
        <name>[4Fe-4S] cluster</name>
        <dbReference type="ChEBI" id="CHEBI:49883"/>
    </cofactor>
    <text evidence="8">Binds 2 [4Fe-4S] clusters per subunit.</text>
</comment>
<sequence>MQQNIGGQNVLKTFSLGGIHPAENKRSADRPVEILPAPPVVTIPIAQHIGAPASPIVKKGDEVKVGQIIAQSSGFVSANIHSPVSGKVDKVDNVIDASGYRRTAIIIKTEGDEWEEGIDRSPDIKKEISATAQEILQRIGAAGIVGLGGATFPAHVKLSPPPGKTCDILIINGVECEPYLTSDHRLMLEKGEEMLIGVQLLMRALKVDKAIIGIENNKPDAIKHLSQLCEATPGISVQPLKVQYPQGGEKQLIDACIGRQIPSGKLPIEVGAVVQNVGTAYAVYEAVQKNKPLIERIVTVTGLSVKKPGNYLARIGTPVADLIEAAGGLPEDTGKIIGGGPMMGKALTSTDIPITKGSSGILIMPQEIAGRKPVENCIRCSKCVSVCPMGLSPYLLMTLAEKAIWDRAEEEKIMDCIECGSCSFTCPSSRPLLDYIRLGKGKVGQIMRSRIK</sequence>
<accession>A0A0E9LYB7</accession>
<evidence type="ECO:0000313" key="10">
    <source>
        <dbReference type="EMBL" id="GAO30249.1"/>
    </source>
</evidence>
<feature type="binding site" evidence="8">
    <location>
        <position position="383"/>
    </location>
    <ligand>
        <name>[4Fe-4S] cluster</name>
        <dbReference type="ChEBI" id="CHEBI:49883"/>
        <label>1</label>
    </ligand>
</feature>
<dbReference type="AlphaFoldDB" id="A0A0E9LYB7"/>
<keyword evidence="1 8" id="KW-0813">Transport</keyword>
<dbReference type="PANTHER" id="PTHR43034:SF2">
    <property type="entry name" value="ION-TRANSLOCATING OXIDOREDUCTASE COMPLEX SUBUNIT C"/>
    <property type="match status" value="1"/>
</dbReference>
<feature type="binding site" evidence="8">
    <location>
        <position position="377"/>
    </location>
    <ligand>
        <name>[4Fe-4S] cluster</name>
        <dbReference type="ChEBI" id="CHEBI:49883"/>
        <label>1</label>
    </ligand>
</feature>
<dbReference type="InterPro" id="IPR017896">
    <property type="entry name" value="4Fe4S_Fe-S-bd"/>
</dbReference>
<dbReference type="Pfam" id="PF13375">
    <property type="entry name" value="RnfC_N"/>
    <property type="match status" value="1"/>
</dbReference>
<comment type="subunit">
    <text evidence="8">The complex is composed of six subunits: RnfA, RnfB, RnfC, RnfD, RnfE and RnfG.</text>
</comment>
<dbReference type="EC" id="7.-.-.-" evidence="8"/>
<dbReference type="RefSeq" id="WP_227625702.1">
    <property type="nucleotide sequence ID" value="NZ_BAZW01000020.1"/>
</dbReference>
<evidence type="ECO:0000256" key="1">
    <source>
        <dbReference type="ARBA" id="ARBA00022448"/>
    </source>
</evidence>
<dbReference type="GO" id="GO:0046872">
    <property type="term" value="F:metal ion binding"/>
    <property type="evidence" value="ECO:0007669"/>
    <property type="project" value="UniProtKB-KW"/>
</dbReference>
<dbReference type="Pfam" id="PF12838">
    <property type="entry name" value="Fer4_7"/>
    <property type="match status" value="1"/>
</dbReference>
<dbReference type="InterPro" id="IPR017900">
    <property type="entry name" value="4Fe4S_Fe_S_CS"/>
</dbReference>
<dbReference type="Gene3D" id="3.30.70.20">
    <property type="match status" value="1"/>
</dbReference>
<dbReference type="InterPro" id="IPR026902">
    <property type="entry name" value="RnfC_N"/>
</dbReference>
<evidence type="ECO:0000256" key="3">
    <source>
        <dbReference type="ARBA" id="ARBA00022723"/>
    </source>
</evidence>
<keyword evidence="8" id="KW-1003">Cell membrane</keyword>
<dbReference type="NCBIfam" id="NF003454">
    <property type="entry name" value="PRK05035.1"/>
    <property type="match status" value="1"/>
</dbReference>
<keyword evidence="8" id="KW-0472">Membrane</keyword>
<gene>
    <name evidence="8" type="primary">rnfC</name>
    <name evidence="10" type="ORF">JCM15548_12508</name>
</gene>
<keyword evidence="3 8" id="KW-0479">Metal-binding</keyword>
<dbReference type="SUPFAM" id="SSF46548">
    <property type="entry name" value="alpha-helical ferredoxin"/>
    <property type="match status" value="1"/>
</dbReference>
<evidence type="ECO:0000256" key="8">
    <source>
        <dbReference type="HAMAP-Rule" id="MF_00461"/>
    </source>
</evidence>
<proteinExistence type="inferred from homology"/>
<feature type="binding site" evidence="8">
    <location>
        <position position="419"/>
    </location>
    <ligand>
        <name>[4Fe-4S] cluster</name>
        <dbReference type="ChEBI" id="CHEBI:49883"/>
        <label>2</label>
    </ligand>
</feature>
<evidence type="ECO:0000256" key="5">
    <source>
        <dbReference type="ARBA" id="ARBA00022982"/>
    </source>
</evidence>
<keyword evidence="4 8" id="KW-0677">Repeat</keyword>
<comment type="caution">
    <text evidence="10">The sequence shown here is derived from an EMBL/GenBank/DDBJ whole genome shotgun (WGS) entry which is preliminary data.</text>
</comment>
<keyword evidence="6 8" id="KW-0408">Iron</keyword>
<dbReference type="GO" id="GO:0005886">
    <property type="term" value="C:plasma membrane"/>
    <property type="evidence" value="ECO:0007669"/>
    <property type="project" value="UniProtKB-SubCell"/>
</dbReference>
<comment type="similarity">
    <text evidence="8">Belongs to the 4Fe4S bacterial-type ferredoxin family. RnfC subfamily.</text>
</comment>
<feature type="binding site" evidence="8">
    <location>
        <position position="426"/>
    </location>
    <ligand>
        <name>[4Fe-4S] cluster</name>
        <dbReference type="ChEBI" id="CHEBI:49883"/>
        <label>1</label>
    </ligand>
</feature>
<reference evidence="10 11" key="1">
    <citation type="journal article" date="2015" name="Microbes Environ.">
        <title>Distribution and evolution of nitrogen fixation genes in the phylum bacteroidetes.</title>
        <authorList>
            <person name="Inoue J."/>
            <person name="Oshima K."/>
            <person name="Suda W."/>
            <person name="Sakamoto M."/>
            <person name="Iino T."/>
            <person name="Noda S."/>
            <person name="Hongoh Y."/>
            <person name="Hattori M."/>
            <person name="Ohkuma M."/>
        </authorList>
    </citation>
    <scope>NUCLEOTIDE SEQUENCE [LARGE SCALE GENOMIC DNA]</scope>
    <source>
        <strain evidence="10">JCM 15548</strain>
    </source>
</reference>
<evidence type="ECO:0000256" key="7">
    <source>
        <dbReference type="ARBA" id="ARBA00023014"/>
    </source>
</evidence>
<feature type="binding site" evidence="8">
    <location>
        <position position="422"/>
    </location>
    <ligand>
        <name>[4Fe-4S] cluster</name>
        <dbReference type="ChEBI" id="CHEBI:49883"/>
        <label>2</label>
    </ligand>
</feature>
<comment type="function">
    <text evidence="8">Part of a membrane-bound complex that couples electron transfer with translocation of ions across the membrane.</text>
</comment>
<dbReference type="GO" id="GO:0009055">
    <property type="term" value="F:electron transfer activity"/>
    <property type="evidence" value="ECO:0007669"/>
    <property type="project" value="InterPro"/>
</dbReference>
<feature type="binding site" evidence="8">
    <location>
        <position position="416"/>
    </location>
    <ligand>
        <name>[4Fe-4S] cluster</name>
        <dbReference type="ChEBI" id="CHEBI:49883"/>
        <label>2</label>
    </ligand>
</feature>
<keyword evidence="8" id="KW-1278">Translocase</keyword>
<dbReference type="InterPro" id="IPR019554">
    <property type="entry name" value="Soluble_ligand-bd"/>
</dbReference>
<evidence type="ECO:0000313" key="11">
    <source>
        <dbReference type="Proteomes" id="UP000032900"/>
    </source>
</evidence>
<dbReference type="InterPro" id="IPR010208">
    <property type="entry name" value="Ion_transpt_RnfC/RsxC"/>
</dbReference>
<feature type="binding site" evidence="8">
    <location>
        <position position="387"/>
    </location>
    <ligand>
        <name>[4Fe-4S] cluster</name>
        <dbReference type="ChEBI" id="CHEBI:49883"/>
        <label>2</label>
    </ligand>
</feature>
<evidence type="ECO:0000256" key="6">
    <source>
        <dbReference type="ARBA" id="ARBA00023004"/>
    </source>
</evidence>
<protein>
    <recommendedName>
        <fullName evidence="8">Ion-translocating oxidoreductase complex subunit C</fullName>
        <ecNumber evidence="8">7.-.-.-</ecNumber>
    </recommendedName>
    <alternativeName>
        <fullName evidence="8">Rnf electron transport complex subunit C</fullName>
    </alternativeName>
</protein>
<evidence type="ECO:0000256" key="2">
    <source>
        <dbReference type="ARBA" id="ARBA00022485"/>
    </source>
</evidence>
<keyword evidence="5 8" id="KW-0249">Electron transport</keyword>
<feature type="domain" description="4Fe-4S ferredoxin-type" evidence="9">
    <location>
        <begin position="406"/>
        <end position="436"/>
    </location>
</feature>
<dbReference type="Proteomes" id="UP000032900">
    <property type="component" value="Unassembled WGS sequence"/>
</dbReference>